<dbReference type="SUPFAM" id="SSF55874">
    <property type="entry name" value="ATPase domain of HSP90 chaperone/DNA topoisomerase II/histidine kinase"/>
    <property type="match status" value="1"/>
</dbReference>
<dbReference type="PROSITE" id="PS50109">
    <property type="entry name" value="HIS_KIN"/>
    <property type="match status" value="1"/>
</dbReference>
<evidence type="ECO:0000256" key="9">
    <source>
        <dbReference type="ARBA" id="ARBA00023012"/>
    </source>
</evidence>
<evidence type="ECO:0000256" key="8">
    <source>
        <dbReference type="ARBA" id="ARBA00022989"/>
    </source>
</evidence>
<evidence type="ECO:0000256" key="5">
    <source>
        <dbReference type="ARBA" id="ARBA00022679"/>
    </source>
</evidence>
<organism evidence="14 15">
    <name type="scientific">Hymenobacter citatus</name>
    <dbReference type="NCBI Taxonomy" id="2763506"/>
    <lineage>
        <taxon>Bacteria</taxon>
        <taxon>Pseudomonadati</taxon>
        <taxon>Bacteroidota</taxon>
        <taxon>Cytophagia</taxon>
        <taxon>Cytophagales</taxon>
        <taxon>Hymenobacteraceae</taxon>
        <taxon>Hymenobacter</taxon>
    </lineage>
</organism>
<dbReference type="PROSITE" id="PS50885">
    <property type="entry name" value="HAMP"/>
    <property type="match status" value="1"/>
</dbReference>
<dbReference type="Proteomes" id="UP000622017">
    <property type="component" value="Unassembled WGS sequence"/>
</dbReference>
<dbReference type="Pfam" id="PF00512">
    <property type="entry name" value="HisKA"/>
    <property type="match status" value="1"/>
</dbReference>
<proteinExistence type="predicted"/>
<dbReference type="RefSeq" id="WP_187319616.1">
    <property type="nucleotide sequence ID" value="NZ_JACSCY010000006.1"/>
</dbReference>
<keyword evidence="10 11" id="KW-0472">Membrane</keyword>
<protein>
    <recommendedName>
        <fullName evidence="3">histidine kinase</fullName>
        <ecNumber evidence="3">2.7.13.3</ecNumber>
    </recommendedName>
</protein>
<comment type="catalytic activity">
    <reaction evidence="1">
        <text>ATP + protein L-histidine = ADP + protein N-phospho-L-histidine.</text>
        <dbReference type="EC" id="2.7.13.3"/>
    </reaction>
</comment>
<evidence type="ECO:0000256" key="7">
    <source>
        <dbReference type="ARBA" id="ARBA00022777"/>
    </source>
</evidence>
<dbReference type="CDD" id="cd00075">
    <property type="entry name" value="HATPase"/>
    <property type="match status" value="1"/>
</dbReference>
<gene>
    <name evidence="14" type="ORF">H8B15_10390</name>
</gene>
<evidence type="ECO:0000256" key="3">
    <source>
        <dbReference type="ARBA" id="ARBA00012438"/>
    </source>
</evidence>
<comment type="subcellular location">
    <subcellularLocation>
        <location evidence="2">Membrane</location>
    </subcellularLocation>
</comment>
<evidence type="ECO:0000313" key="14">
    <source>
        <dbReference type="EMBL" id="MBC6611334.1"/>
    </source>
</evidence>
<dbReference type="PANTHER" id="PTHR45436:SF5">
    <property type="entry name" value="SENSOR HISTIDINE KINASE TRCS"/>
    <property type="match status" value="1"/>
</dbReference>
<sequence length="452" mass="49850">MTIRNRLALQFTLLVGLLLGGGLGTVYYLSWQNTHKLYEQRLQERAYTAATLFLEADEQSPVSIERARTRFQRNLNAEVVGIYDDKNQARFGTLPNAAFTPALLARVRRTRYVSRRHHEEQLVGIYYPDNQGNFCILVAAVDRSGQQRLAHLRLVSGGVLLIGMILSFVLGRWFARTALAPISQLVHHAQRVGASDLQLNLPAPPPPDELGELSATLNLMLQRLKHSFEQQQSFINNASHELRTPLTAMIGELEITLARPRTAEVYSDALRSALADAHKLKEIISRLLQLAQLGSGEARLPEGGTVRLDEVLFEACEEATLLQEGNRVRITLGDLPEDAALLTVPGDRHLFRLALSNLIDNACKFSEGPVLCSLAYMPGQVTFTIADTGIGIAPADLQHVRQTFFRAANAHGFRGYGVGLALAANIFSLHGATLEIESELHKGTTMRVVLAV</sequence>
<dbReference type="SMART" id="SM00387">
    <property type="entry name" value="HATPase_c"/>
    <property type="match status" value="1"/>
</dbReference>
<dbReference type="InterPro" id="IPR036097">
    <property type="entry name" value="HisK_dim/P_sf"/>
</dbReference>
<evidence type="ECO:0000259" key="12">
    <source>
        <dbReference type="PROSITE" id="PS50109"/>
    </source>
</evidence>
<evidence type="ECO:0000256" key="2">
    <source>
        <dbReference type="ARBA" id="ARBA00004370"/>
    </source>
</evidence>
<dbReference type="InterPro" id="IPR004358">
    <property type="entry name" value="Sig_transdc_His_kin-like_C"/>
</dbReference>
<comment type="caution">
    <text evidence="14">The sequence shown here is derived from an EMBL/GenBank/DDBJ whole genome shotgun (WGS) entry which is preliminary data.</text>
</comment>
<feature type="transmembrane region" description="Helical" evidence="11">
    <location>
        <begin position="154"/>
        <end position="175"/>
    </location>
</feature>
<keyword evidence="15" id="KW-1185">Reference proteome</keyword>
<dbReference type="Gene3D" id="1.10.287.130">
    <property type="match status" value="1"/>
</dbReference>
<dbReference type="CDD" id="cd00082">
    <property type="entry name" value="HisKA"/>
    <property type="match status" value="1"/>
</dbReference>
<keyword evidence="9" id="KW-0902">Two-component regulatory system</keyword>
<evidence type="ECO:0000256" key="10">
    <source>
        <dbReference type="ARBA" id="ARBA00023136"/>
    </source>
</evidence>
<dbReference type="SMART" id="SM00388">
    <property type="entry name" value="HisKA"/>
    <property type="match status" value="1"/>
</dbReference>
<dbReference type="EC" id="2.7.13.3" evidence="3"/>
<dbReference type="PRINTS" id="PR00344">
    <property type="entry name" value="BCTRLSENSOR"/>
</dbReference>
<keyword evidence="7 14" id="KW-0418">Kinase</keyword>
<dbReference type="InterPro" id="IPR005467">
    <property type="entry name" value="His_kinase_dom"/>
</dbReference>
<dbReference type="Pfam" id="PF02518">
    <property type="entry name" value="HATPase_c"/>
    <property type="match status" value="1"/>
</dbReference>
<dbReference type="SMART" id="SM00304">
    <property type="entry name" value="HAMP"/>
    <property type="match status" value="1"/>
</dbReference>
<evidence type="ECO:0000256" key="4">
    <source>
        <dbReference type="ARBA" id="ARBA00022553"/>
    </source>
</evidence>
<dbReference type="Gene3D" id="3.30.565.10">
    <property type="entry name" value="Histidine kinase-like ATPase, C-terminal domain"/>
    <property type="match status" value="1"/>
</dbReference>
<evidence type="ECO:0000256" key="11">
    <source>
        <dbReference type="SAM" id="Phobius"/>
    </source>
</evidence>
<dbReference type="EMBL" id="JACSCY010000006">
    <property type="protein sequence ID" value="MBC6611334.1"/>
    <property type="molecule type" value="Genomic_DNA"/>
</dbReference>
<dbReference type="InterPro" id="IPR036890">
    <property type="entry name" value="HATPase_C_sf"/>
</dbReference>
<dbReference type="GO" id="GO:0016301">
    <property type="term" value="F:kinase activity"/>
    <property type="evidence" value="ECO:0007669"/>
    <property type="project" value="UniProtKB-KW"/>
</dbReference>
<accession>A0ABR7MJS6</accession>
<dbReference type="InterPro" id="IPR003661">
    <property type="entry name" value="HisK_dim/P_dom"/>
</dbReference>
<keyword evidence="6 11" id="KW-0812">Transmembrane</keyword>
<keyword evidence="5" id="KW-0808">Transferase</keyword>
<keyword evidence="8 11" id="KW-1133">Transmembrane helix</keyword>
<evidence type="ECO:0000256" key="1">
    <source>
        <dbReference type="ARBA" id="ARBA00000085"/>
    </source>
</evidence>
<dbReference type="CDD" id="cd06225">
    <property type="entry name" value="HAMP"/>
    <property type="match status" value="1"/>
</dbReference>
<evidence type="ECO:0000259" key="13">
    <source>
        <dbReference type="PROSITE" id="PS50885"/>
    </source>
</evidence>
<evidence type="ECO:0000256" key="6">
    <source>
        <dbReference type="ARBA" id="ARBA00022692"/>
    </source>
</evidence>
<feature type="domain" description="HAMP" evidence="13">
    <location>
        <begin position="176"/>
        <end position="229"/>
    </location>
</feature>
<dbReference type="Pfam" id="PF00672">
    <property type="entry name" value="HAMP"/>
    <property type="match status" value="1"/>
</dbReference>
<evidence type="ECO:0000313" key="15">
    <source>
        <dbReference type="Proteomes" id="UP000622017"/>
    </source>
</evidence>
<dbReference type="PANTHER" id="PTHR45436">
    <property type="entry name" value="SENSOR HISTIDINE KINASE YKOH"/>
    <property type="match status" value="1"/>
</dbReference>
<dbReference type="InterPro" id="IPR003594">
    <property type="entry name" value="HATPase_dom"/>
</dbReference>
<dbReference type="SUPFAM" id="SSF47384">
    <property type="entry name" value="Homodimeric domain of signal transducing histidine kinase"/>
    <property type="match status" value="1"/>
</dbReference>
<feature type="domain" description="Histidine kinase" evidence="12">
    <location>
        <begin position="237"/>
        <end position="452"/>
    </location>
</feature>
<name>A0ABR7MJS6_9BACT</name>
<reference evidence="14 15" key="1">
    <citation type="submission" date="2020-08" db="EMBL/GenBank/DDBJ databases">
        <title>Hymenobacter sp.</title>
        <authorList>
            <person name="Kim M.K."/>
        </authorList>
    </citation>
    <scope>NUCLEOTIDE SEQUENCE [LARGE SCALE GENOMIC DNA]</scope>
    <source>
        <strain evidence="14 15">BT507</strain>
    </source>
</reference>
<dbReference type="InterPro" id="IPR050428">
    <property type="entry name" value="TCS_sensor_his_kinase"/>
</dbReference>
<dbReference type="Gene3D" id="6.10.340.10">
    <property type="match status" value="1"/>
</dbReference>
<dbReference type="SUPFAM" id="SSF158472">
    <property type="entry name" value="HAMP domain-like"/>
    <property type="match status" value="1"/>
</dbReference>
<keyword evidence="4" id="KW-0597">Phosphoprotein</keyword>
<dbReference type="InterPro" id="IPR003660">
    <property type="entry name" value="HAMP_dom"/>
</dbReference>